<sequence>MMQPAKDRVPGLSVAVATEEPKAAIDNRQEIVDVVDNHVGDLVYGIDPLRFRPGDQCRASAERVAPAHYPGYLAVASDDWDFDRSHRGRRVIVFATMRGPHGNATRPHSNAIALSQHDDVFWANADYRTALRVGQRNPKYFSN</sequence>
<dbReference type="EMBL" id="JAAKZF010000082">
    <property type="protein sequence ID" value="NGO55170.1"/>
    <property type="molecule type" value="Genomic_DNA"/>
</dbReference>
<protein>
    <submittedName>
        <fullName evidence="1">Uncharacterized protein</fullName>
    </submittedName>
</protein>
<proteinExistence type="predicted"/>
<accession>A0A6G4WM33</accession>
<reference evidence="1 2" key="1">
    <citation type="submission" date="2020-02" db="EMBL/GenBank/DDBJ databases">
        <title>Genome sequence of strain CCNWXJ40-4.</title>
        <authorList>
            <person name="Gao J."/>
            <person name="Sun J."/>
        </authorList>
    </citation>
    <scope>NUCLEOTIDE SEQUENCE [LARGE SCALE GENOMIC DNA]</scope>
    <source>
        <strain evidence="1 2">CCNWXJ 40-4</strain>
    </source>
</reference>
<organism evidence="1 2">
    <name type="scientific">Allomesorhizobium camelthorni</name>
    <dbReference type="NCBI Taxonomy" id="475069"/>
    <lineage>
        <taxon>Bacteria</taxon>
        <taxon>Pseudomonadati</taxon>
        <taxon>Pseudomonadota</taxon>
        <taxon>Alphaproteobacteria</taxon>
        <taxon>Hyphomicrobiales</taxon>
        <taxon>Phyllobacteriaceae</taxon>
        <taxon>Allomesorhizobium</taxon>
    </lineage>
</organism>
<dbReference type="RefSeq" id="WP_165033528.1">
    <property type="nucleotide sequence ID" value="NZ_JAAKZF010000082.1"/>
</dbReference>
<gene>
    <name evidence="1" type="ORF">G6N73_29495</name>
</gene>
<dbReference type="AlphaFoldDB" id="A0A6G4WM33"/>
<name>A0A6G4WM33_9HYPH</name>
<evidence type="ECO:0000313" key="1">
    <source>
        <dbReference type="EMBL" id="NGO55170.1"/>
    </source>
</evidence>
<comment type="caution">
    <text evidence="1">The sequence shown here is derived from an EMBL/GenBank/DDBJ whole genome shotgun (WGS) entry which is preliminary data.</text>
</comment>
<evidence type="ECO:0000313" key="2">
    <source>
        <dbReference type="Proteomes" id="UP001642900"/>
    </source>
</evidence>
<dbReference type="Proteomes" id="UP001642900">
    <property type="component" value="Unassembled WGS sequence"/>
</dbReference>
<keyword evidence="2" id="KW-1185">Reference proteome</keyword>